<name>A0A835F197_9POAL</name>
<dbReference type="PANTHER" id="PTHR23306">
    <property type="entry name" value="TUMOR SUSCEPTIBILITY GENE 101 PROTEIN-RELATED"/>
    <property type="match status" value="1"/>
</dbReference>
<dbReference type="AlphaFoldDB" id="A0A835F197"/>
<keyword evidence="8" id="KW-1185">Reference proteome</keyword>
<dbReference type="GO" id="GO:0015031">
    <property type="term" value="P:protein transport"/>
    <property type="evidence" value="ECO:0007669"/>
    <property type="project" value="UniProtKB-UniRule"/>
</dbReference>
<accession>A0A835F197</accession>
<protein>
    <recommendedName>
        <fullName evidence="6">SB domain-containing protein</fullName>
    </recommendedName>
</protein>
<organism evidence="7 8">
    <name type="scientific">Digitaria exilis</name>
    <dbReference type="NCBI Taxonomy" id="1010633"/>
    <lineage>
        <taxon>Eukaryota</taxon>
        <taxon>Viridiplantae</taxon>
        <taxon>Streptophyta</taxon>
        <taxon>Embryophyta</taxon>
        <taxon>Tracheophyta</taxon>
        <taxon>Spermatophyta</taxon>
        <taxon>Magnoliopsida</taxon>
        <taxon>Liliopsida</taxon>
        <taxon>Poales</taxon>
        <taxon>Poaceae</taxon>
        <taxon>PACMAD clade</taxon>
        <taxon>Panicoideae</taxon>
        <taxon>Panicodae</taxon>
        <taxon>Paniceae</taxon>
        <taxon>Anthephorinae</taxon>
        <taxon>Digitaria</taxon>
    </lineage>
</organism>
<evidence type="ECO:0000313" key="8">
    <source>
        <dbReference type="Proteomes" id="UP000636709"/>
    </source>
</evidence>
<comment type="subcellular location">
    <subcellularLocation>
        <location evidence="1">Endosome</location>
    </subcellularLocation>
</comment>
<keyword evidence="4 5" id="KW-0653">Protein transport</keyword>
<evidence type="ECO:0000259" key="6">
    <source>
        <dbReference type="PROSITE" id="PS51312"/>
    </source>
</evidence>
<dbReference type="Pfam" id="PF09454">
    <property type="entry name" value="Vps23_core"/>
    <property type="match status" value="1"/>
</dbReference>
<keyword evidence="2 5" id="KW-0813">Transport</keyword>
<dbReference type="GO" id="GO:0043130">
    <property type="term" value="F:ubiquitin binding"/>
    <property type="evidence" value="ECO:0007669"/>
    <property type="project" value="TreeGrafter"/>
</dbReference>
<proteinExistence type="predicted"/>
<feature type="domain" description="SB" evidence="6">
    <location>
        <begin position="170"/>
        <end position="231"/>
    </location>
</feature>
<dbReference type="GO" id="GO:0000813">
    <property type="term" value="C:ESCRT I complex"/>
    <property type="evidence" value="ECO:0007669"/>
    <property type="project" value="TreeGrafter"/>
</dbReference>
<dbReference type="InterPro" id="IPR017916">
    <property type="entry name" value="SB_dom"/>
</dbReference>
<dbReference type="InterPro" id="IPR052070">
    <property type="entry name" value="ESCRT-I_UEV_domain"/>
</dbReference>
<dbReference type="InterPro" id="IPR037202">
    <property type="entry name" value="ESCRT_assembly_dom"/>
</dbReference>
<evidence type="ECO:0000256" key="1">
    <source>
        <dbReference type="ARBA" id="ARBA00004177"/>
    </source>
</evidence>
<evidence type="ECO:0000256" key="5">
    <source>
        <dbReference type="PROSITE-ProRule" id="PRU00644"/>
    </source>
</evidence>
<comment type="caution">
    <text evidence="7">The sequence shown here is derived from an EMBL/GenBank/DDBJ whole genome shotgun (WGS) entry which is preliminary data.</text>
</comment>
<evidence type="ECO:0000256" key="2">
    <source>
        <dbReference type="ARBA" id="ARBA00022448"/>
    </source>
</evidence>
<dbReference type="Proteomes" id="UP000636709">
    <property type="component" value="Unassembled WGS sequence"/>
</dbReference>
<evidence type="ECO:0000313" key="7">
    <source>
        <dbReference type="EMBL" id="KAF8725469.1"/>
    </source>
</evidence>
<dbReference type="Gramene" id="Dexi3B01G0006670.1">
    <property type="protein sequence ID" value="Dexi3B01G0006670.1:cds"/>
    <property type="gene ID" value="Dexi3B01G0006670"/>
</dbReference>
<dbReference type="EMBL" id="JACEFO010001653">
    <property type="protein sequence ID" value="KAF8725469.1"/>
    <property type="molecule type" value="Genomic_DNA"/>
</dbReference>
<evidence type="ECO:0000256" key="3">
    <source>
        <dbReference type="ARBA" id="ARBA00022753"/>
    </source>
</evidence>
<sequence>MADGAYSEWWFDDSLYRHPCIACAASTIQAFVVRHRPSPKHLHPAVLRPPKQLNRPFVDYRTGRIHRRTLPYLHDGAVPSSSLAGLIRTLGAALRTRSGGGCAWCWQGRDAMASLQAVFRERGHAMGAAARELEEDRMRLEHAVTASLAHRGKLLACLHEASHAPPDDVGLAGAARGRRKAAELAVDDAIDTLGRAMENGELSFQEYIRRVKILARGQFFHCYAASTSMGT</sequence>
<evidence type="ECO:0000256" key="4">
    <source>
        <dbReference type="ARBA" id="ARBA00022927"/>
    </source>
</evidence>
<reference evidence="7" key="1">
    <citation type="submission" date="2020-07" db="EMBL/GenBank/DDBJ databases">
        <title>Genome sequence and genetic diversity analysis of an under-domesticated orphan crop, white fonio (Digitaria exilis).</title>
        <authorList>
            <person name="Bennetzen J.L."/>
            <person name="Chen S."/>
            <person name="Ma X."/>
            <person name="Wang X."/>
            <person name="Yssel A.E.J."/>
            <person name="Chaluvadi S.R."/>
            <person name="Johnson M."/>
            <person name="Gangashetty P."/>
            <person name="Hamidou F."/>
            <person name="Sanogo M.D."/>
            <person name="Zwaenepoel A."/>
            <person name="Wallace J."/>
            <person name="Van De Peer Y."/>
            <person name="Van Deynze A."/>
        </authorList>
    </citation>
    <scope>NUCLEOTIDE SEQUENCE</scope>
    <source>
        <tissue evidence="7">Leaves</tissue>
    </source>
</reference>
<dbReference type="GO" id="GO:0008333">
    <property type="term" value="P:endosome to lysosome transport"/>
    <property type="evidence" value="ECO:0007669"/>
    <property type="project" value="TreeGrafter"/>
</dbReference>
<dbReference type="PANTHER" id="PTHR23306:SF21">
    <property type="entry name" value="UBIQUITIN-CONJUGATING ENZYME_RWD-LIKE PROTEIN"/>
    <property type="match status" value="1"/>
</dbReference>
<keyword evidence="3" id="KW-0967">Endosome</keyword>
<dbReference type="SUPFAM" id="SSF140111">
    <property type="entry name" value="Endosomal sorting complex assembly domain"/>
    <property type="match status" value="1"/>
</dbReference>
<dbReference type="PROSITE" id="PS51312">
    <property type="entry name" value="SB"/>
    <property type="match status" value="1"/>
</dbReference>
<gene>
    <name evidence="7" type="ORF">HU200_019994</name>
</gene>
<dbReference type="Gene3D" id="6.10.140.820">
    <property type="match status" value="1"/>
</dbReference>
<dbReference type="OrthoDB" id="306304at2759"/>